<dbReference type="Pfam" id="PF00011">
    <property type="entry name" value="HSP20"/>
    <property type="match status" value="1"/>
</dbReference>
<protein>
    <submittedName>
        <fullName evidence="4">Hsp20/alpha crystallin family protein</fullName>
    </submittedName>
</protein>
<reference evidence="4" key="2">
    <citation type="journal article" date="2021" name="PeerJ">
        <title>Extensive microbial diversity within the chicken gut microbiome revealed by metagenomics and culture.</title>
        <authorList>
            <person name="Gilroy R."/>
            <person name="Ravi A."/>
            <person name="Getino M."/>
            <person name="Pursley I."/>
            <person name="Horton D.L."/>
            <person name="Alikhan N.F."/>
            <person name="Baker D."/>
            <person name="Gharbi K."/>
            <person name="Hall N."/>
            <person name="Watson M."/>
            <person name="Adriaenssens E.M."/>
            <person name="Foster-Nyarko E."/>
            <person name="Jarju S."/>
            <person name="Secka A."/>
            <person name="Antonio M."/>
            <person name="Oren A."/>
            <person name="Chaudhuri R.R."/>
            <person name="La Ragione R."/>
            <person name="Hildebrand F."/>
            <person name="Pallen M.J."/>
        </authorList>
    </citation>
    <scope>NUCLEOTIDE SEQUENCE</scope>
    <source>
        <strain evidence="4">ChiHecec3B27-6122</strain>
    </source>
</reference>
<dbReference type="EMBL" id="DVJS01000095">
    <property type="protein sequence ID" value="HIS97121.1"/>
    <property type="molecule type" value="Genomic_DNA"/>
</dbReference>
<comment type="similarity">
    <text evidence="1 2">Belongs to the small heat shock protein (HSP20) family.</text>
</comment>
<evidence type="ECO:0000313" key="5">
    <source>
        <dbReference type="Proteomes" id="UP000886876"/>
    </source>
</evidence>
<dbReference type="InterPro" id="IPR008978">
    <property type="entry name" value="HSP20-like_chaperone"/>
</dbReference>
<dbReference type="InterPro" id="IPR002068">
    <property type="entry name" value="A-crystallin/Hsp20_dom"/>
</dbReference>
<comment type="caution">
    <text evidence="4">The sequence shown here is derived from an EMBL/GenBank/DDBJ whole genome shotgun (WGS) entry which is preliminary data.</text>
</comment>
<dbReference type="SUPFAM" id="SSF49764">
    <property type="entry name" value="HSP20-like chaperones"/>
    <property type="match status" value="1"/>
</dbReference>
<evidence type="ECO:0000256" key="2">
    <source>
        <dbReference type="RuleBase" id="RU003616"/>
    </source>
</evidence>
<dbReference type="InterPro" id="IPR031107">
    <property type="entry name" value="Small_HSP"/>
</dbReference>
<proteinExistence type="inferred from homology"/>
<dbReference type="Proteomes" id="UP000886876">
    <property type="component" value="Unassembled WGS sequence"/>
</dbReference>
<evidence type="ECO:0000256" key="1">
    <source>
        <dbReference type="PROSITE-ProRule" id="PRU00285"/>
    </source>
</evidence>
<organism evidence="4 5">
    <name type="scientific">Candidatus Scatomorpha pullistercoris</name>
    <dbReference type="NCBI Taxonomy" id="2840929"/>
    <lineage>
        <taxon>Bacteria</taxon>
        <taxon>Bacillati</taxon>
        <taxon>Bacillota</taxon>
        <taxon>Clostridia</taxon>
        <taxon>Eubacteriales</taxon>
        <taxon>Candidatus Scatomorpha</taxon>
    </lineage>
</organism>
<dbReference type="CDD" id="cd06471">
    <property type="entry name" value="ACD_LpsHSP_like"/>
    <property type="match status" value="1"/>
</dbReference>
<name>A0A9D1K8M3_9FIRM</name>
<dbReference type="AlphaFoldDB" id="A0A9D1K8M3"/>
<evidence type="ECO:0000313" key="4">
    <source>
        <dbReference type="EMBL" id="HIS97121.1"/>
    </source>
</evidence>
<accession>A0A9D1K8M3</accession>
<evidence type="ECO:0000259" key="3">
    <source>
        <dbReference type="PROSITE" id="PS01031"/>
    </source>
</evidence>
<sequence length="141" mass="16105">MEVLIMFELMPYATRRTIMNPFTFFDSDFWGAAGEIKTDITDTGDAFKLEADLPGFKKEDIKIGLENDRLTISAERKDEHEEKGKNGYIRRERSYGSFTRSFDVSGIDTSSINAAYNDGVLTLTLPKRPELVPENRQIEIQ</sequence>
<dbReference type="PANTHER" id="PTHR11527">
    <property type="entry name" value="HEAT-SHOCK PROTEIN 20 FAMILY MEMBER"/>
    <property type="match status" value="1"/>
</dbReference>
<reference evidence="4" key="1">
    <citation type="submission" date="2020-10" db="EMBL/GenBank/DDBJ databases">
        <authorList>
            <person name="Gilroy R."/>
        </authorList>
    </citation>
    <scope>NUCLEOTIDE SEQUENCE</scope>
    <source>
        <strain evidence="4">ChiHecec3B27-6122</strain>
    </source>
</reference>
<feature type="domain" description="SHSP" evidence="3">
    <location>
        <begin position="29"/>
        <end position="141"/>
    </location>
</feature>
<gene>
    <name evidence="4" type="ORF">IAD42_04020</name>
</gene>
<dbReference type="PROSITE" id="PS01031">
    <property type="entry name" value="SHSP"/>
    <property type="match status" value="1"/>
</dbReference>
<dbReference type="Gene3D" id="2.60.40.790">
    <property type="match status" value="1"/>
</dbReference>